<dbReference type="Proteomes" id="UP001176471">
    <property type="component" value="Unassembled WGS sequence"/>
</dbReference>
<organism evidence="2 3">
    <name type="scientific">Sphingobium cyanobacteriorum</name>
    <dbReference type="NCBI Taxonomy" id="3063954"/>
    <lineage>
        <taxon>Bacteria</taxon>
        <taxon>Pseudomonadati</taxon>
        <taxon>Pseudomonadota</taxon>
        <taxon>Alphaproteobacteria</taxon>
        <taxon>Sphingomonadales</taxon>
        <taxon>Sphingomonadaceae</taxon>
        <taxon>Sphingobium</taxon>
    </lineage>
</organism>
<protein>
    <submittedName>
        <fullName evidence="2">Uncharacterized protein</fullName>
    </submittedName>
</protein>
<reference evidence="2" key="1">
    <citation type="submission" date="2023-07" db="EMBL/GenBank/DDBJ databases">
        <title>Bacterial whole genome sequence for Sphingobium sp. HBC34.</title>
        <authorList>
            <person name="Le V."/>
            <person name="Ko S.-R."/>
            <person name="Ahn C.-Y."/>
            <person name="Oh H.-M."/>
        </authorList>
    </citation>
    <scope>NUCLEOTIDE SEQUENCE</scope>
    <source>
        <strain evidence="2">HBC34</strain>
    </source>
</reference>
<feature type="compositionally biased region" description="Basic and acidic residues" evidence="1">
    <location>
        <begin position="8"/>
        <end position="21"/>
    </location>
</feature>
<dbReference type="EMBL" id="JAUQOM010000001">
    <property type="protein sequence ID" value="MDO7833914.1"/>
    <property type="molecule type" value="Genomic_DNA"/>
</dbReference>
<gene>
    <name evidence="2" type="ORF">Q4610_02540</name>
</gene>
<evidence type="ECO:0000313" key="2">
    <source>
        <dbReference type="EMBL" id="MDO7833914.1"/>
    </source>
</evidence>
<dbReference type="RefSeq" id="WP_304534435.1">
    <property type="nucleotide sequence ID" value="NZ_JAUQOM010000001.1"/>
</dbReference>
<keyword evidence="3" id="KW-1185">Reference proteome</keyword>
<proteinExistence type="predicted"/>
<accession>A0ABT8ZHA1</accession>
<name>A0ABT8ZHA1_9SPHN</name>
<feature type="region of interest" description="Disordered" evidence="1">
    <location>
        <begin position="1"/>
        <end position="42"/>
    </location>
</feature>
<sequence>MAKSQKKSNREARKPKAEKPPKANASNPSTKPAVVGIVTLKS</sequence>
<comment type="caution">
    <text evidence="2">The sequence shown here is derived from an EMBL/GenBank/DDBJ whole genome shotgun (WGS) entry which is preliminary data.</text>
</comment>
<evidence type="ECO:0000313" key="3">
    <source>
        <dbReference type="Proteomes" id="UP001176471"/>
    </source>
</evidence>
<evidence type="ECO:0000256" key="1">
    <source>
        <dbReference type="SAM" id="MobiDB-lite"/>
    </source>
</evidence>